<name>A0A180G839_PUCT1</name>
<dbReference type="InterPro" id="IPR001680">
    <property type="entry name" value="WD40_rpt"/>
</dbReference>
<dbReference type="Proteomes" id="UP000005240">
    <property type="component" value="Unassembled WGS sequence"/>
</dbReference>
<proteinExistence type="predicted"/>
<dbReference type="STRING" id="630390.A0A180G839"/>
<dbReference type="PROSITE" id="PS50082">
    <property type="entry name" value="WD_REPEATS_2"/>
    <property type="match status" value="1"/>
</dbReference>
<organism evidence="2">
    <name type="scientific">Puccinia triticina (isolate 1-1 / race 1 (BBBD))</name>
    <name type="common">Brown leaf rust fungus</name>
    <dbReference type="NCBI Taxonomy" id="630390"/>
    <lineage>
        <taxon>Eukaryota</taxon>
        <taxon>Fungi</taxon>
        <taxon>Dikarya</taxon>
        <taxon>Basidiomycota</taxon>
        <taxon>Pucciniomycotina</taxon>
        <taxon>Pucciniomycetes</taxon>
        <taxon>Pucciniales</taxon>
        <taxon>Pucciniaceae</taxon>
        <taxon>Puccinia</taxon>
    </lineage>
</organism>
<feature type="repeat" description="WD" evidence="1">
    <location>
        <begin position="115"/>
        <end position="143"/>
    </location>
</feature>
<evidence type="ECO:0000313" key="2">
    <source>
        <dbReference type="EMBL" id="OAV88856.1"/>
    </source>
</evidence>
<accession>A0A180G839</accession>
<dbReference type="SUPFAM" id="SSF50998">
    <property type="entry name" value="Quinoprotein alcohol dehydrogenase-like"/>
    <property type="match status" value="1"/>
</dbReference>
<reference evidence="2" key="2">
    <citation type="submission" date="2016-05" db="EMBL/GenBank/DDBJ databases">
        <title>Comparative analysis highlights variable genome content of wheat rusts and divergence of the mating loci.</title>
        <authorList>
            <person name="Cuomo C.A."/>
            <person name="Bakkeren G."/>
            <person name="Szabo L."/>
            <person name="Khalil H."/>
            <person name="Joly D."/>
            <person name="Goldberg J."/>
            <person name="Young S."/>
            <person name="Zeng Q."/>
            <person name="Fellers J."/>
        </authorList>
    </citation>
    <scope>NUCLEOTIDE SEQUENCE [LARGE SCALE GENOMIC DNA]</scope>
    <source>
        <strain evidence="2">1-1 BBBD Race 1</strain>
    </source>
</reference>
<reference evidence="3 4" key="3">
    <citation type="journal article" date="2017" name="G3 (Bethesda)">
        <title>Comparative analysis highlights variable genome content of wheat rusts and divergence of the mating loci.</title>
        <authorList>
            <person name="Cuomo C.A."/>
            <person name="Bakkeren G."/>
            <person name="Khalil H.B."/>
            <person name="Panwar V."/>
            <person name="Joly D."/>
            <person name="Linning R."/>
            <person name="Sakthikumar S."/>
            <person name="Song X."/>
            <person name="Adiconis X."/>
            <person name="Fan L."/>
            <person name="Goldberg J.M."/>
            <person name="Levin J.Z."/>
            <person name="Young S."/>
            <person name="Zeng Q."/>
            <person name="Anikster Y."/>
            <person name="Bruce M."/>
            <person name="Wang M."/>
            <person name="Yin C."/>
            <person name="McCallum B."/>
            <person name="Szabo L.J."/>
            <person name="Hulbert S."/>
            <person name="Chen X."/>
            <person name="Fellers J.P."/>
        </authorList>
    </citation>
    <scope>NUCLEOTIDE SEQUENCE</scope>
    <source>
        <strain evidence="3">isolate 1-1 / race 1 (BBBD)</strain>
        <strain evidence="4">Isolate 1-1 / race 1 (BBBD)</strain>
    </source>
</reference>
<reference evidence="2" key="1">
    <citation type="submission" date="2009-11" db="EMBL/GenBank/DDBJ databases">
        <authorList>
            <consortium name="The Broad Institute Genome Sequencing Platform"/>
            <person name="Ward D."/>
            <person name="Feldgarden M."/>
            <person name="Earl A."/>
            <person name="Young S.K."/>
            <person name="Zeng Q."/>
            <person name="Koehrsen M."/>
            <person name="Alvarado L."/>
            <person name="Berlin A."/>
            <person name="Bochicchio J."/>
            <person name="Borenstein D."/>
            <person name="Chapman S.B."/>
            <person name="Chen Z."/>
            <person name="Engels R."/>
            <person name="Freedman E."/>
            <person name="Gellesch M."/>
            <person name="Goldberg J."/>
            <person name="Griggs A."/>
            <person name="Gujja S."/>
            <person name="Heilman E."/>
            <person name="Heiman D."/>
            <person name="Hepburn T."/>
            <person name="Howarth C."/>
            <person name="Jen D."/>
            <person name="Larson L."/>
            <person name="Lewis B."/>
            <person name="Mehta T."/>
            <person name="Park D."/>
            <person name="Pearson M."/>
            <person name="Roberts A."/>
            <person name="Saif S."/>
            <person name="Shea T."/>
            <person name="Shenoy N."/>
            <person name="Sisk P."/>
            <person name="Stolte C."/>
            <person name="Sykes S."/>
            <person name="Thomson T."/>
            <person name="Walk T."/>
            <person name="White J."/>
            <person name="Yandava C."/>
            <person name="Izard J."/>
            <person name="Baranova O.V."/>
            <person name="Blanton J.M."/>
            <person name="Tanner A.C."/>
            <person name="Dewhirst F.E."/>
            <person name="Haas B."/>
            <person name="Nusbaum C."/>
            <person name="Birren B."/>
        </authorList>
    </citation>
    <scope>NUCLEOTIDE SEQUENCE [LARGE SCALE GENOMIC DNA]</scope>
    <source>
        <strain evidence="2">1-1 BBBD Race 1</strain>
    </source>
</reference>
<gene>
    <name evidence="2" type="ORF">PTTG_28900</name>
</gene>
<evidence type="ECO:0000313" key="3">
    <source>
        <dbReference type="EnsemblFungi" id="PTTG_28900-t43_1-p1"/>
    </source>
</evidence>
<dbReference type="Gene3D" id="2.130.10.10">
    <property type="entry name" value="YVTN repeat-like/Quinoprotein amine dehydrogenase"/>
    <property type="match status" value="1"/>
</dbReference>
<evidence type="ECO:0000313" key="4">
    <source>
        <dbReference type="Proteomes" id="UP000005240"/>
    </source>
</evidence>
<dbReference type="EnsemblFungi" id="PTTG_28900-t43_1">
    <property type="protein sequence ID" value="PTTG_28900-t43_1-p1"/>
    <property type="gene ID" value="PTTG_28900"/>
</dbReference>
<evidence type="ECO:0000256" key="1">
    <source>
        <dbReference type="PROSITE-ProRule" id="PRU00221"/>
    </source>
</evidence>
<dbReference type="OrthoDB" id="9890280at2759"/>
<dbReference type="EMBL" id="ADAS02000151">
    <property type="protein sequence ID" value="OAV88856.1"/>
    <property type="molecule type" value="Genomic_DNA"/>
</dbReference>
<keyword evidence="4" id="KW-1185">Reference proteome</keyword>
<reference evidence="3" key="4">
    <citation type="submission" date="2025-05" db="UniProtKB">
        <authorList>
            <consortium name="EnsemblFungi"/>
        </authorList>
    </citation>
    <scope>IDENTIFICATION</scope>
    <source>
        <strain evidence="3">isolate 1-1 / race 1 (BBBD)</strain>
    </source>
</reference>
<dbReference type="VEuPathDB" id="FungiDB:PTTG_28900"/>
<sequence length="146" mass="15797">MEIVDCQALSPADAILFSAFDCANHGRDLWVSDTAGGLVHRDLRQPKSSAPVVGRPLRRRSAASVSVPTLNTDWHSSVLRALLGLLPSSEIGDVEQESCLASHAPGLACSSAYCSPTGDKILSTSYDDLVRVWEVTNRKSRHVIFH</sequence>
<dbReference type="InterPro" id="IPR011047">
    <property type="entry name" value="Quinoprotein_ADH-like_sf"/>
</dbReference>
<protein>
    <submittedName>
        <fullName evidence="3">DNA damage-binding protein CMR1</fullName>
    </submittedName>
</protein>
<dbReference type="AlphaFoldDB" id="A0A180G839"/>
<keyword evidence="1" id="KW-0853">WD repeat</keyword>
<dbReference type="InterPro" id="IPR015943">
    <property type="entry name" value="WD40/YVTN_repeat-like_dom_sf"/>
</dbReference>